<keyword evidence="2" id="KW-0808">Transferase</keyword>
<name>A0ABV1MND5_9BACI</name>
<feature type="domain" description="N-acetyltransferase" evidence="1">
    <location>
        <begin position="1"/>
        <end position="144"/>
    </location>
</feature>
<sequence length="144" mass="16808">MNTKKITDEKDLQTAFSIRQKVFIEEQKVPEEEEYDEFDTLDAACDHILVYYNDQPVGTGRLRIVDGYGKLERICILIEFRKFGLGKVIIQRLEEIAVEKGLTKSKLNAQSYAEGFYEKLGYRREGEEFMDCGIPHILMKKQFN</sequence>
<dbReference type="InterPro" id="IPR039143">
    <property type="entry name" value="GNPNAT1-like"/>
</dbReference>
<reference evidence="2 3" key="1">
    <citation type="submission" date="2024-06" db="EMBL/GenBank/DDBJ databases">
        <title>Lysinibacillus zambalefons sp. nov., a Novel Firmicute Isolated from the Poon Bato Zambales Hyperalkaline Spring.</title>
        <authorList>
            <person name="Aja J.A."/>
            <person name="Lazaro J.E.H."/>
            <person name="Llorin L.D."/>
            <person name="Lim K.R."/>
            <person name="Teodosio J."/>
            <person name="Dalisay D.S."/>
        </authorList>
    </citation>
    <scope>NUCLEOTIDE SEQUENCE [LARGE SCALE GENOMIC DNA]</scope>
    <source>
        <strain evidence="2 3">M3</strain>
    </source>
</reference>
<dbReference type="InterPro" id="IPR000182">
    <property type="entry name" value="GNAT_dom"/>
</dbReference>
<organism evidence="2 3">
    <name type="scientific">Lysinibacillus zambalensis</name>
    <dbReference type="NCBI Taxonomy" id="3160866"/>
    <lineage>
        <taxon>Bacteria</taxon>
        <taxon>Bacillati</taxon>
        <taxon>Bacillota</taxon>
        <taxon>Bacilli</taxon>
        <taxon>Bacillales</taxon>
        <taxon>Bacillaceae</taxon>
        <taxon>Lysinibacillus</taxon>
    </lineage>
</organism>
<dbReference type="EMBL" id="JBEGDG010000002">
    <property type="protein sequence ID" value="MEQ6354021.1"/>
    <property type="molecule type" value="Genomic_DNA"/>
</dbReference>
<evidence type="ECO:0000313" key="3">
    <source>
        <dbReference type="Proteomes" id="UP001478862"/>
    </source>
</evidence>
<dbReference type="CDD" id="cd04301">
    <property type="entry name" value="NAT_SF"/>
    <property type="match status" value="1"/>
</dbReference>
<keyword evidence="3" id="KW-1185">Reference proteome</keyword>
<gene>
    <name evidence="2" type="ORF">ABNX05_05275</name>
</gene>
<dbReference type="RefSeq" id="WP_349658766.1">
    <property type="nucleotide sequence ID" value="NZ_JBEGDG010000002.1"/>
</dbReference>
<dbReference type="Pfam" id="PF13673">
    <property type="entry name" value="Acetyltransf_10"/>
    <property type="match status" value="1"/>
</dbReference>
<dbReference type="PROSITE" id="PS51186">
    <property type="entry name" value="GNAT"/>
    <property type="match status" value="1"/>
</dbReference>
<dbReference type="Gene3D" id="3.40.630.30">
    <property type="match status" value="1"/>
</dbReference>
<dbReference type="GO" id="GO:0016746">
    <property type="term" value="F:acyltransferase activity"/>
    <property type="evidence" value="ECO:0007669"/>
    <property type="project" value="UniProtKB-KW"/>
</dbReference>
<accession>A0ABV1MND5</accession>
<protein>
    <submittedName>
        <fullName evidence="2">GNAT family N-acetyltransferase</fullName>
        <ecNumber evidence="2">2.3.1.-</ecNumber>
    </submittedName>
</protein>
<dbReference type="SUPFAM" id="SSF55729">
    <property type="entry name" value="Acyl-CoA N-acyltransferases (Nat)"/>
    <property type="match status" value="1"/>
</dbReference>
<dbReference type="InterPro" id="IPR016181">
    <property type="entry name" value="Acyl_CoA_acyltransferase"/>
</dbReference>
<evidence type="ECO:0000259" key="1">
    <source>
        <dbReference type="PROSITE" id="PS51186"/>
    </source>
</evidence>
<dbReference type="Proteomes" id="UP001478862">
    <property type="component" value="Unassembled WGS sequence"/>
</dbReference>
<dbReference type="PANTHER" id="PTHR13355">
    <property type="entry name" value="GLUCOSAMINE 6-PHOSPHATE N-ACETYLTRANSFERASE"/>
    <property type="match status" value="1"/>
</dbReference>
<proteinExistence type="predicted"/>
<evidence type="ECO:0000313" key="2">
    <source>
        <dbReference type="EMBL" id="MEQ6354021.1"/>
    </source>
</evidence>
<keyword evidence="2" id="KW-0012">Acyltransferase</keyword>
<comment type="caution">
    <text evidence="2">The sequence shown here is derived from an EMBL/GenBank/DDBJ whole genome shotgun (WGS) entry which is preliminary data.</text>
</comment>
<dbReference type="PANTHER" id="PTHR13355:SF9">
    <property type="entry name" value="ACETYLTRANSFERASE BSU40680-RELATED"/>
    <property type="match status" value="1"/>
</dbReference>
<dbReference type="EC" id="2.3.1.-" evidence="2"/>